<evidence type="ECO:0000313" key="3">
    <source>
        <dbReference type="Proteomes" id="UP000075902"/>
    </source>
</evidence>
<evidence type="ECO:0000256" key="1">
    <source>
        <dbReference type="SAM" id="MobiDB-lite"/>
    </source>
</evidence>
<protein>
    <submittedName>
        <fullName evidence="2">Uncharacterized protein</fullName>
    </submittedName>
</protein>
<feature type="compositionally biased region" description="Pro residues" evidence="1">
    <location>
        <begin position="84"/>
        <end position="106"/>
    </location>
</feature>
<accession>A0A182U2I1</accession>
<reference evidence="2" key="2">
    <citation type="submission" date="2020-05" db="UniProtKB">
        <authorList>
            <consortium name="EnsemblMetazoa"/>
        </authorList>
    </citation>
    <scope>IDENTIFICATION</scope>
    <source>
        <strain evidence="2">CM1001059</strain>
    </source>
</reference>
<dbReference type="VEuPathDB" id="VectorBase:AMEC012707"/>
<keyword evidence="3" id="KW-1185">Reference proteome</keyword>
<evidence type="ECO:0000313" key="2">
    <source>
        <dbReference type="EnsemblMetazoa" id="AMEC012707-PA"/>
    </source>
</evidence>
<sequence>MPKPPPTPTPAESPAPAPTKAPAAFAIPPAILLMPCPIPFTMRPAAVSTGRATRPIGLTTGAHGNIGADVMSGAGGATGGLPMRIPPPKLRTPAGPPIPILPPNPKPKCSWL</sequence>
<dbReference type="AlphaFoldDB" id="A0A182U2I1"/>
<reference evidence="3" key="1">
    <citation type="submission" date="2014-01" db="EMBL/GenBank/DDBJ databases">
        <title>The Genome Sequence of Anopheles melas CM1001059_A (V2).</title>
        <authorList>
            <consortium name="The Broad Institute Genomics Platform"/>
            <person name="Neafsey D.E."/>
            <person name="Besansky N."/>
            <person name="Howell P."/>
            <person name="Walton C."/>
            <person name="Young S.K."/>
            <person name="Zeng Q."/>
            <person name="Gargeya S."/>
            <person name="Fitzgerald M."/>
            <person name="Haas B."/>
            <person name="Abouelleil A."/>
            <person name="Allen A.W."/>
            <person name="Alvarado L."/>
            <person name="Arachchi H.M."/>
            <person name="Berlin A.M."/>
            <person name="Chapman S.B."/>
            <person name="Gainer-Dewar J."/>
            <person name="Goldberg J."/>
            <person name="Griggs A."/>
            <person name="Gujja S."/>
            <person name="Hansen M."/>
            <person name="Howarth C."/>
            <person name="Imamovic A."/>
            <person name="Ireland A."/>
            <person name="Larimer J."/>
            <person name="McCowan C."/>
            <person name="Murphy C."/>
            <person name="Pearson M."/>
            <person name="Poon T.W."/>
            <person name="Priest M."/>
            <person name="Roberts A."/>
            <person name="Saif S."/>
            <person name="Shea T."/>
            <person name="Sisk P."/>
            <person name="Sykes S."/>
            <person name="Wortman J."/>
            <person name="Nusbaum C."/>
            <person name="Birren B."/>
        </authorList>
    </citation>
    <scope>NUCLEOTIDE SEQUENCE [LARGE SCALE GENOMIC DNA]</scope>
    <source>
        <strain evidence="3">CM1001059</strain>
    </source>
</reference>
<name>A0A182U2I1_9DIPT</name>
<dbReference type="EnsemblMetazoa" id="AMEC012707-RA">
    <property type="protein sequence ID" value="AMEC012707-PA"/>
    <property type="gene ID" value="AMEC012707"/>
</dbReference>
<proteinExistence type="predicted"/>
<feature type="region of interest" description="Disordered" evidence="1">
    <location>
        <begin position="1"/>
        <end position="21"/>
    </location>
</feature>
<organism evidence="2 3">
    <name type="scientific">Anopheles melas</name>
    <dbReference type="NCBI Taxonomy" id="34690"/>
    <lineage>
        <taxon>Eukaryota</taxon>
        <taxon>Metazoa</taxon>
        <taxon>Ecdysozoa</taxon>
        <taxon>Arthropoda</taxon>
        <taxon>Hexapoda</taxon>
        <taxon>Insecta</taxon>
        <taxon>Pterygota</taxon>
        <taxon>Neoptera</taxon>
        <taxon>Endopterygota</taxon>
        <taxon>Diptera</taxon>
        <taxon>Nematocera</taxon>
        <taxon>Culicoidea</taxon>
        <taxon>Culicidae</taxon>
        <taxon>Anophelinae</taxon>
        <taxon>Anopheles</taxon>
    </lineage>
</organism>
<feature type="compositionally biased region" description="Pro residues" evidence="1">
    <location>
        <begin position="1"/>
        <end position="19"/>
    </location>
</feature>
<dbReference type="Proteomes" id="UP000075902">
    <property type="component" value="Unassembled WGS sequence"/>
</dbReference>
<feature type="region of interest" description="Disordered" evidence="1">
    <location>
        <begin position="77"/>
        <end position="112"/>
    </location>
</feature>